<comment type="caution">
    <text evidence="2">The sequence shown here is derived from an EMBL/GenBank/DDBJ whole genome shotgun (WGS) entry which is preliminary data.</text>
</comment>
<keyword evidence="4" id="KW-1185">Reference proteome</keyword>
<evidence type="ECO:0000313" key="4">
    <source>
        <dbReference type="Proteomes" id="UP000031338"/>
    </source>
</evidence>
<accession>A0A0B8ZTD5</accession>
<dbReference type="EMBL" id="JRVC01000001">
    <property type="protein sequence ID" value="KHS49682.1"/>
    <property type="molecule type" value="Genomic_DNA"/>
</dbReference>
<dbReference type="AlphaFoldDB" id="A0A0B8ZTD5"/>
<gene>
    <name evidence="2" type="ORF">NJ75_00163</name>
    <name evidence="3" type="ORF">NJ75_00385</name>
</gene>
<reference evidence="2 4" key="1">
    <citation type="submission" date="2014-10" db="EMBL/GenBank/DDBJ databases">
        <title>Draft genome sequence of Novosphingobium subterraneum DSM 12447.</title>
        <authorList>
            <person name="Gan H.M."/>
            <person name="Gan H.Y."/>
            <person name="Savka M.A."/>
        </authorList>
    </citation>
    <scope>NUCLEOTIDE SEQUENCE [LARGE SCALE GENOMIC DNA]</scope>
    <source>
        <strain evidence="2 4">DSM 12447</strain>
    </source>
</reference>
<name>A0A0B8ZTD5_9SPHN</name>
<evidence type="ECO:0000256" key="1">
    <source>
        <dbReference type="SAM" id="SignalP"/>
    </source>
</evidence>
<evidence type="ECO:0000313" key="3">
    <source>
        <dbReference type="EMBL" id="KHS49682.1"/>
    </source>
</evidence>
<feature type="signal peptide" evidence="1">
    <location>
        <begin position="1"/>
        <end position="28"/>
    </location>
</feature>
<sequence length="109" mass="11735">MDQTVTQRLFLYLAAFLAALLPIEATYAANGCAPMAEMNADAGDCSGCMDDERGQCQSYCLALCQTLPAARVSSLEPRDLSSLNFLALLEKFPPLPNGGPEPPPPRMLR</sequence>
<protein>
    <submittedName>
        <fullName evidence="2">Uncharacterized protein</fullName>
    </submittedName>
</protein>
<proteinExistence type="predicted"/>
<evidence type="ECO:0000313" key="2">
    <source>
        <dbReference type="EMBL" id="KHS49460.1"/>
    </source>
</evidence>
<dbReference type="EMBL" id="JRVC01000001">
    <property type="protein sequence ID" value="KHS49460.1"/>
    <property type="molecule type" value="Genomic_DNA"/>
</dbReference>
<keyword evidence="1" id="KW-0732">Signal</keyword>
<organism evidence="2 4">
    <name type="scientific">Novosphingobium subterraneum</name>
    <dbReference type="NCBI Taxonomy" id="48936"/>
    <lineage>
        <taxon>Bacteria</taxon>
        <taxon>Pseudomonadati</taxon>
        <taxon>Pseudomonadota</taxon>
        <taxon>Alphaproteobacteria</taxon>
        <taxon>Sphingomonadales</taxon>
        <taxon>Sphingomonadaceae</taxon>
        <taxon>Novosphingobium</taxon>
    </lineage>
</organism>
<dbReference type="Proteomes" id="UP000031338">
    <property type="component" value="Unassembled WGS sequence"/>
</dbReference>
<feature type="chain" id="PRO_5011138419" evidence="1">
    <location>
        <begin position="29"/>
        <end position="109"/>
    </location>
</feature>